<reference evidence="1" key="2">
    <citation type="submission" date="2020-09" db="EMBL/GenBank/DDBJ databases">
        <authorList>
            <person name="Sun Q."/>
            <person name="Ohkuma M."/>
        </authorList>
    </citation>
    <scope>NUCLEOTIDE SEQUENCE</scope>
    <source>
        <strain evidence="1">JCM 4477</strain>
    </source>
</reference>
<evidence type="ECO:0000313" key="1">
    <source>
        <dbReference type="EMBL" id="GHF20118.1"/>
    </source>
</evidence>
<dbReference type="RefSeq" id="WP_229910553.1">
    <property type="nucleotide sequence ID" value="NZ_BNBI01000011.1"/>
</dbReference>
<evidence type="ECO:0008006" key="3">
    <source>
        <dbReference type="Google" id="ProtNLM"/>
    </source>
</evidence>
<evidence type="ECO:0000313" key="2">
    <source>
        <dbReference type="Proteomes" id="UP000630718"/>
    </source>
</evidence>
<name>A0A919AQY3_9ACTN</name>
<keyword evidence="2" id="KW-1185">Reference proteome</keyword>
<proteinExistence type="predicted"/>
<protein>
    <recommendedName>
        <fullName evidence="3">ATP-binding protein</fullName>
    </recommendedName>
</protein>
<dbReference type="Gene3D" id="3.30.565.10">
    <property type="entry name" value="Histidine kinase-like ATPase, C-terminal domain"/>
    <property type="match status" value="1"/>
</dbReference>
<dbReference type="AlphaFoldDB" id="A0A919AQY3"/>
<dbReference type="EMBL" id="BNBI01000011">
    <property type="protein sequence ID" value="GHF20118.1"/>
    <property type="molecule type" value="Genomic_DNA"/>
</dbReference>
<dbReference type="Proteomes" id="UP000630718">
    <property type="component" value="Unassembled WGS sequence"/>
</dbReference>
<comment type="caution">
    <text evidence="1">The sequence shown here is derived from an EMBL/GenBank/DDBJ whole genome shotgun (WGS) entry which is preliminary data.</text>
</comment>
<sequence length="164" mass="17434">MSASLVGAVAACPVSRKPCGTAPAPPSPDTLIYSLTLPAEPASSRIARVASRAVLHTHGLDDMVDAALQVVGELAACASHFAAGGDMYLSLRYRDGALRVVLYDGHRRHEHRRLVEACDGHRRAALRVLGRVVRAYGGEWGFGEAREPGGGTRMWAVLPRRGVG</sequence>
<reference evidence="1" key="1">
    <citation type="journal article" date="2014" name="Int. J. Syst. Evol. Microbiol.">
        <title>Complete genome sequence of Corynebacterium casei LMG S-19264T (=DSM 44701T), isolated from a smear-ripened cheese.</title>
        <authorList>
            <consortium name="US DOE Joint Genome Institute (JGI-PGF)"/>
            <person name="Walter F."/>
            <person name="Albersmeier A."/>
            <person name="Kalinowski J."/>
            <person name="Ruckert C."/>
        </authorList>
    </citation>
    <scope>NUCLEOTIDE SEQUENCE</scope>
    <source>
        <strain evidence="1">JCM 4477</strain>
    </source>
</reference>
<organism evidence="1 2">
    <name type="scientific">Streptomyces fumanus</name>
    <dbReference type="NCBI Taxonomy" id="67302"/>
    <lineage>
        <taxon>Bacteria</taxon>
        <taxon>Bacillati</taxon>
        <taxon>Actinomycetota</taxon>
        <taxon>Actinomycetes</taxon>
        <taxon>Kitasatosporales</taxon>
        <taxon>Streptomycetaceae</taxon>
        <taxon>Streptomyces</taxon>
    </lineage>
</organism>
<dbReference type="InterPro" id="IPR036890">
    <property type="entry name" value="HATPase_C_sf"/>
</dbReference>
<accession>A0A919AQY3</accession>
<gene>
    <name evidence="1" type="ORF">GCM10018772_51920</name>
</gene>